<keyword evidence="12" id="KW-1185">Reference proteome</keyword>
<dbReference type="InterPro" id="IPR036291">
    <property type="entry name" value="NAD(P)-bd_dom_sf"/>
</dbReference>
<organism evidence="11 12">
    <name type="scientific">Desulforamulus aquiferis</name>
    <dbReference type="NCBI Taxonomy" id="1397668"/>
    <lineage>
        <taxon>Bacteria</taxon>
        <taxon>Bacillati</taxon>
        <taxon>Bacillota</taxon>
        <taxon>Clostridia</taxon>
        <taxon>Eubacteriales</taxon>
        <taxon>Peptococcaceae</taxon>
        <taxon>Desulforamulus</taxon>
    </lineage>
</organism>
<evidence type="ECO:0000256" key="5">
    <source>
        <dbReference type="ARBA" id="ARBA00022679"/>
    </source>
</evidence>
<dbReference type="EMBL" id="JARPTC010000008">
    <property type="protein sequence ID" value="MDO7786862.1"/>
    <property type="molecule type" value="Genomic_DNA"/>
</dbReference>
<dbReference type="GO" id="GO:0000271">
    <property type="term" value="P:polysaccharide biosynthetic process"/>
    <property type="evidence" value="ECO:0007669"/>
    <property type="project" value="InterPro"/>
</dbReference>
<feature type="transmembrane region" description="Helical" evidence="9">
    <location>
        <begin position="312"/>
        <end position="335"/>
    </location>
</feature>
<evidence type="ECO:0000256" key="4">
    <source>
        <dbReference type="ARBA" id="ARBA00022475"/>
    </source>
</evidence>
<evidence type="ECO:0000256" key="8">
    <source>
        <dbReference type="ARBA" id="ARBA00023136"/>
    </source>
</evidence>
<accession>A0AAW7ZC15</accession>
<dbReference type="GO" id="GO:0005886">
    <property type="term" value="C:plasma membrane"/>
    <property type="evidence" value="ECO:0007669"/>
    <property type="project" value="UniProtKB-SubCell"/>
</dbReference>
<comment type="similarity">
    <text evidence="3">Belongs to the bacterial sugar transferase family.</text>
</comment>
<dbReference type="RefSeq" id="WP_304541977.1">
    <property type="nucleotide sequence ID" value="NZ_JARPTC010000008.1"/>
</dbReference>
<dbReference type="PANTHER" id="PTHR30576:SF4">
    <property type="entry name" value="UNDECAPRENYL-PHOSPHATE GALACTOSE PHOSPHOTRANSFERASE"/>
    <property type="match status" value="1"/>
</dbReference>
<feature type="transmembrane region" description="Helical" evidence="9">
    <location>
        <begin position="78"/>
        <end position="99"/>
    </location>
</feature>
<evidence type="ECO:0000313" key="12">
    <source>
        <dbReference type="Proteomes" id="UP001172911"/>
    </source>
</evidence>
<feature type="transmembrane region" description="Helical" evidence="9">
    <location>
        <begin position="135"/>
        <end position="158"/>
    </location>
</feature>
<evidence type="ECO:0000256" key="2">
    <source>
        <dbReference type="ARBA" id="ARBA00004236"/>
    </source>
</evidence>
<dbReference type="Proteomes" id="UP001172911">
    <property type="component" value="Unassembled WGS sequence"/>
</dbReference>
<evidence type="ECO:0000313" key="11">
    <source>
        <dbReference type="EMBL" id="MDO7786862.1"/>
    </source>
</evidence>
<dbReference type="InterPro" id="IPR003362">
    <property type="entry name" value="Bact_transf"/>
</dbReference>
<protein>
    <submittedName>
        <fullName evidence="11">Undecaprenyl-phosphate galactose phosphotransferase WbaP</fullName>
    </submittedName>
</protein>
<evidence type="ECO:0000259" key="10">
    <source>
        <dbReference type="Pfam" id="PF02397"/>
    </source>
</evidence>
<reference evidence="11" key="2">
    <citation type="submission" date="2023-03" db="EMBL/GenBank/DDBJ databases">
        <authorList>
            <person name="Zhang Z."/>
        </authorList>
    </citation>
    <scope>NUCLEOTIDE SEQUENCE</scope>
    <source>
        <strain evidence="11">DSA</strain>
    </source>
</reference>
<dbReference type="InterPro" id="IPR017475">
    <property type="entry name" value="EPS_sugar_tfrase"/>
</dbReference>
<name>A0AAW7ZC15_9FIRM</name>
<dbReference type="InterPro" id="IPR017472">
    <property type="entry name" value="Undecaprenyl-P_galact_Ptfrase"/>
</dbReference>
<comment type="subcellular location">
    <subcellularLocation>
        <location evidence="2">Cell membrane</location>
    </subcellularLocation>
    <subcellularLocation>
        <location evidence="1">Membrane</location>
        <topology evidence="1">Multi-pass membrane protein</topology>
    </subcellularLocation>
</comment>
<dbReference type="PANTHER" id="PTHR30576">
    <property type="entry name" value="COLANIC BIOSYNTHESIS UDP-GLUCOSE LIPID CARRIER TRANSFERASE"/>
    <property type="match status" value="1"/>
</dbReference>
<feature type="transmembrane region" description="Helical" evidence="9">
    <location>
        <begin position="111"/>
        <end position="129"/>
    </location>
</feature>
<feature type="domain" description="Bacterial sugar transferase" evidence="10">
    <location>
        <begin position="307"/>
        <end position="498"/>
    </location>
</feature>
<evidence type="ECO:0000256" key="3">
    <source>
        <dbReference type="ARBA" id="ARBA00006464"/>
    </source>
</evidence>
<feature type="transmembrane region" description="Helical" evidence="9">
    <location>
        <begin position="32"/>
        <end position="58"/>
    </location>
</feature>
<keyword evidence="8 9" id="KW-0472">Membrane</keyword>
<keyword evidence="6 9" id="KW-0812">Transmembrane</keyword>
<sequence length="504" mass="57115">MSVGPRIDDPAIRVDSLSLAKRHQGTGLRKHLSAVLGVTILVFNDLLALVISMGLAYLSRVSVLPFIYEGFQPIQRDALLNLWWFPLLTVIVLAYEGMYHNRLPFWRGAKRLVKAVTWSIVFAILFMYLSKSLDYSRALIVLTYIYAVLLLPLSRYLIKFSLNKAGLWQKSVLILGAGKTAELVIKGFERESTMGYRPVGLLEDDPKKKGILRGNRIVPVLGKFEEVEEVMKRTGVRDVIIAVPGLENKKLVNLTNLLQNMSANVMLVPDLFGIPLTGIRVNHLFDEKTLMLSMQNNLASVCNVILKRTFDIVVACSMLTVVLPVMIGIVIAIIIDSKGPAIFAHKRVGKDGKSFKCFKFRTMVTNSQDVLEKLLASNPEIREEWEREFKLKNDPRITRVGNFLRKTSLDELPQIFNVLLGQMSLVGPRPIVQKEVEKYGEYFKDFKMVLPGITGLWQVSGRNDVDYDERVQLDVWYVRNWSLWMDITILIRTVGVVLGKKGAY</sequence>
<dbReference type="Pfam" id="PF02397">
    <property type="entry name" value="Bac_transf"/>
    <property type="match status" value="1"/>
</dbReference>
<evidence type="ECO:0000256" key="6">
    <source>
        <dbReference type="ARBA" id="ARBA00022692"/>
    </source>
</evidence>
<proteinExistence type="inferred from homology"/>
<gene>
    <name evidence="11" type="primary">wbaP</name>
    <name evidence="11" type="ORF">P6N53_06455</name>
</gene>
<dbReference type="SUPFAM" id="SSF51735">
    <property type="entry name" value="NAD(P)-binding Rossmann-fold domains"/>
    <property type="match status" value="1"/>
</dbReference>
<reference evidence="11" key="1">
    <citation type="journal article" date="2023" name="J. Hazard. Mater.">
        <title>Anaerobic biodegradation of pyrene and benzo[a]pyrene by a new sulfate-reducing Desulforamulus aquiferis strain DSA.</title>
        <authorList>
            <person name="Zhang Z."/>
            <person name="Sun J."/>
            <person name="Gong X."/>
            <person name="Wang C."/>
            <person name="Wang H."/>
        </authorList>
    </citation>
    <scope>NUCLEOTIDE SEQUENCE</scope>
    <source>
        <strain evidence="11">DSA</strain>
    </source>
</reference>
<comment type="caution">
    <text evidence="11">The sequence shown here is derived from an EMBL/GenBank/DDBJ whole genome shotgun (WGS) entry which is preliminary data.</text>
</comment>
<dbReference type="AlphaFoldDB" id="A0AAW7ZC15"/>
<evidence type="ECO:0000256" key="1">
    <source>
        <dbReference type="ARBA" id="ARBA00004141"/>
    </source>
</evidence>
<keyword evidence="4" id="KW-1003">Cell membrane</keyword>
<keyword evidence="7 9" id="KW-1133">Transmembrane helix</keyword>
<dbReference type="Gene3D" id="3.40.50.720">
    <property type="entry name" value="NAD(P)-binding Rossmann-like Domain"/>
    <property type="match status" value="1"/>
</dbReference>
<dbReference type="Pfam" id="PF13727">
    <property type="entry name" value="CoA_binding_3"/>
    <property type="match status" value="1"/>
</dbReference>
<dbReference type="GO" id="GO:0016780">
    <property type="term" value="F:phosphotransferase activity, for other substituted phosphate groups"/>
    <property type="evidence" value="ECO:0007669"/>
    <property type="project" value="TreeGrafter"/>
</dbReference>
<dbReference type="NCBIfam" id="TIGR03025">
    <property type="entry name" value="EPS_sugtrans"/>
    <property type="match status" value="1"/>
</dbReference>
<evidence type="ECO:0000256" key="9">
    <source>
        <dbReference type="SAM" id="Phobius"/>
    </source>
</evidence>
<keyword evidence="5" id="KW-0808">Transferase</keyword>
<evidence type="ECO:0000256" key="7">
    <source>
        <dbReference type="ARBA" id="ARBA00022989"/>
    </source>
</evidence>
<dbReference type="NCBIfam" id="TIGR03022">
    <property type="entry name" value="WbaP_sugtrans"/>
    <property type="match status" value="1"/>
</dbReference>